<reference evidence="1 2" key="1">
    <citation type="submission" date="2023-10" db="EMBL/GenBank/DDBJ databases">
        <title>Phytobacter spp. The emergence of a new genus of hospital-origin enterobacteria encoding carbapenemases in Argentina.</title>
        <authorList>
            <person name="Vay C."/>
            <person name="Almuzara M."/>
            <person name="Traglia G.M."/>
            <person name="Campos J."/>
        </authorList>
    </citation>
    <scope>NUCLEOTIDE SEQUENCE [LARGE SCALE GENOMIC DNA]</scope>
    <source>
        <strain evidence="1 2">CVMA36</strain>
    </source>
</reference>
<sequence length="69" mass="7716">MPEPQSGFGFVVSPNSSMAPRLQLNNPEIFGVINRDYIERAFYAAFIWTDISPKLGAYEATATVTITFR</sequence>
<protein>
    <recommendedName>
        <fullName evidence="3">Fimbrial-type adhesion domain-containing protein</fullName>
    </recommendedName>
</protein>
<proteinExistence type="predicted"/>
<accession>A0AB35RUZ0</accession>
<dbReference type="RefSeq" id="WP_317101724.1">
    <property type="nucleotide sequence ID" value="NZ_JAWJAC010000042.1"/>
</dbReference>
<dbReference type="EMBL" id="JAWJAC010000042">
    <property type="protein sequence ID" value="MDV2865939.1"/>
    <property type="molecule type" value="Genomic_DNA"/>
</dbReference>
<dbReference type="AlphaFoldDB" id="A0AB35RUZ0"/>
<gene>
    <name evidence="1" type="ORF">R0H02_26285</name>
</gene>
<name>A0AB35RUZ0_9ENTR</name>
<dbReference type="Proteomes" id="UP001286589">
    <property type="component" value="Unassembled WGS sequence"/>
</dbReference>
<organism evidence="1 2">
    <name type="scientific">Phytobacter ursingii</name>
    <dbReference type="NCBI Taxonomy" id="1972431"/>
    <lineage>
        <taxon>Bacteria</taxon>
        <taxon>Pseudomonadati</taxon>
        <taxon>Pseudomonadota</taxon>
        <taxon>Gammaproteobacteria</taxon>
        <taxon>Enterobacterales</taxon>
        <taxon>Enterobacteriaceae</taxon>
        <taxon>Phytobacter</taxon>
    </lineage>
</organism>
<comment type="caution">
    <text evidence="1">The sequence shown here is derived from an EMBL/GenBank/DDBJ whole genome shotgun (WGS) entry which is preliminary data.</text>
</comment>
<evidence type="ECO:0008006" key="3">
    <source>
        <dbReference type="Google" id="ProtNLM"/>
    </source>
</evidence>
<keyword evidence="2" id="KW-1185">Reference proteome</keyword>
<evidence type="ECO:0000313" key="1">
    <source>
        <dbReference type="EMBL" id="MDV2865939.1"/>
    </source>
</evidence>
<evidence type="ECO:0000313" key="2">
    <source>
        <dbReference type="Proteomes" id="UP001286589"/>
    </source>
</evidence>